<sequence>MDGVVRLDAVNIRAAQAGDAGPVANIEATAFKTDWLGRERLEHIVSMQNGDVLVAEMDNRIVAFCLIQFRQRKPSANLRTIAVLPKMGGKGLGTALLNAAEGEAARRGYRLLRLEVRADNHRAIGFYQRAGFRRIGRKPNYYADGIAAIRMHKRIAGRELWLPGRVLERAVFAIIGMLRRQPRKPKL</sequence>
<dbReference type="Gene3D" id="3.40.630.30">
    <property type="match status" value="1"/>
</dbReference>
<dbReference type="PROSITE" id="PS51186">
    <property type="entry name" value="GNAT"/>
    <property type="match status" value="1"/>
</dbReference>
<evidence type="ECO:0000313" key="4">
    <source>
        <dbReference type="EMBL" id="MDX8489323.1"/>
    </source>
</evidence>
<keyword evidence="1 4" id="KW-0808">Transferase</keyword>
<dbReference type="GO" id="GO:0016746">
    <property type="term" value="F:acyltransferase activity"/>
    <property type="evidence" value="ECO:0007669"/>
    <property type="project" value="UniProtKB-KW"/>
</dbReference>
<dbReference type="PANTHER" id="PTHR43877">
    <property type="entry name" value="AMINOALKYLPHOSPHONATE N-ACETYLTRANSFERASE-RELATED-RELATED"/>
    <property type="match status" value="1"/>
</dbReference>
<dbReference type="SUPFAM" id="SSF55729">
    <property type="entry name" value="Acyl-CoA N-acyltransferases (Nat)"/>
    <property type="match status" value="1"/>
</dbReference>
<accession>A0ABU4YSN0</accession>
<keyword evidence="5" id="KW-1185">Reference proteome</keyword>
<dbReference type="InterPro" id="IPR016181">
    <property type="entry name" value="Acyl_CoA_acyltransferase"/>
</dbReference>
<evidence type="ECO:0000256" key="1">
    <source>
        <dbReference type="ARBA" id="ARBA00022679"/>
    </source>
</evidence>
<feature type="domain" description="N-acetyltransferase" evidence="3">
    <location>
        <begin position="10"/>
        <end position="156"/>
    </location>
</feature>
<dbReference type="RefSeq" id="WP_320298344.1">
    <property type="nucleotide sequence ID" value="NZ_JAVIIU010000016.1"/>
</dbReference>
<comment type="caution">
    <text evidence="4">The sequence shown here is derived from an EMBL/GenBank/DDBJ whole genome shotgun (WGS) entry which is preliminary data.</text>
</comment>
<proteinExistence type="predicted"/>
<dbReference type="EC" id="2.3.1.-" evidence="4"/>
<evidence type="ECO:0000259" key="3">
    <source>
        <dbReference type="PROSITE" id="PS51186"/>
    </source>
</evidence>
<protein>
    <submittedName>
        <fullName evidence="4">GNAT family N-acetyltransferase</fullName>
        <ecNumber evidence="4">2.3.1.-</ecNumber>
    </submittedName>
</protein>
<dbReference type="InterPro" id="IPR000182">
    <property type="entry name" value="GNAT_dom"/>
</dbReference>
<evidence type="ECO:0000256" key="2">
    <source>
        <dbReference type="ARBA" id="ARBA00023315"/>
    </source>
</evidence>
<keyword evidence="2 4" id="KW-0012">Acyltransferase</keyword>
<organism evidence="4 5">
    <name type="scientific">Mesorhizobium humile</name>
    <dbReference type="NCBI Taxonomy" id="3072313"/>
    <lineage>
        <taxon>Bacteria</taxon>
        <taxon>Pseudomonadati</taxon>
        <taxon>Pseudomonadota</taxon>
        <taxon>Alphaproteobacteria</taxon>
        <taxon>Hyphomicrobiales</taxon>
        <taxon>Phyllobacteriaceae</taxon>
        <taxon>Mesorhizobium</taxon>
    </lineage>
</organism>
<reference evidence="4 5" key="1">
    <citation type="submission" date="2023-08" db="EMBL/GenBank/DDBJ databases">
        <title>Implementing the SeqCode for naming new Mesorhizobium species isolated from Vachellia karroo root nodules.</title>
        <authorList>
            <person name="Van Lill M."/>
        </authorList>
    </citation>
    <scope>NUCLEOTIDE SEQUENCE [LARGE SCALE GENOMIC DNA]</scope>
    <source>
        <strain evidence="4 5">VK2B</strain>
    </source>
</reference>
<name>A0ABU4YSN0_9HYPH</name>
<dbReference type="Proteomes" id="UP001280156">
    <property type="component" value="Unassembled WGS sequence"/>
</dbReference>
<evidence type="ECO:0000313" key="5">
    <source>
        <dbReference type="Proteomes" id="UP001280156"/>
    </source>
</evidence>
<dbReference type="InterPro" id="IPR050832">
    <property type="entry name" value="Bact_Acetyltransf"/>
</dbReference>
<dbReference type="EMBL" id="JAVIIV010000029">
    <property type="protein sequence ID" value="MDX8489323.1"/>
    <property type="molecule type" value="Genomic_DNA"/>
</dbReference>
<dbReference type="CDD" id="cd04301">
    <property type="entry name" value="NAT_SF"/>
    <property type="match status" value="1"/>
</dbReference>
<gene>
    <name evidence="4" type="ORF">RFM52_29545</name>
</gene>
<dbReference type="Pfam" id="PF00583">
    <property type="entry name" value="Acetyltransf_1"/>
    <property type="match status" value="1"/>
</dbReference>